<dbReference type="InterPro" id="IPR050309">
    <property type="entry name" value="Type-B_Carboxylest/Lipase"/>
</dbReference>
<organism evidence="5 6">
    <name type="scientific">Clostridium beijerinckii</name>
    <name type="common">Clostridium MP</name>
    <dbReference type="NCBI Taxonomy" id="1520"/>
    <lineage>
        <taxon>Bacteria</taxon>
        <taxon>Bacillati</taxon>
        <taxon>Bacillota</taxon>
        <taxon>Clostridia</taxon>
        <taxon>Eubacteriales</taxon>
        <taxon>Clostridiaceae</taxon>
        <taxon>Clostridium</taxon>
    </lineage>
</organism>
<dbReference type="EC" id="3.1.1.-" evidence="3"/>
<dbReference type="InterPro" id="IPR019819">
    <property type="entry name" value="Carboxylesterase_B_CS"/>
</dbReference>
<feature type="domain" description="Carboxylesterase type B" evidence="4">
    <location>
        <begin position="4"/>
        <end position="486"/>
    </location>
</feature>
<dbReference type="PROSITE" id="PS00941">
    <property type="entry name" value="CARBOXYLESTERASE_B_2"/>
    <property type="match status" value="1"/>
</dbReference>
<dbReference type="AlphaFoldDB" id="A0A0B5QPK9"/>
<dbReference type="InterPro" id="IPR029058">
    <property type="entry name" value="AB_hydrolase_fold"/>
</dbReference>
<dbReference type="OrthoDB" id="9775851at2"/>
<dbReference type="PROSITE" id="PS00122">
    <property type="entry name" value="CARBOXYLESTERASE_B_1"/>
    <property type="match status" value="1"/>
</dbReference>
<dbReference type="Gene3D" id="3.40.50.1820">
    <property type="entry name" value="alpha/beta hydrolase"/>
    <property type="match status" value="1"/>
</dbReference>
<comment type="similarity">
    <text evidence="1 3">Belongs to the type-B carboxylesterase/lipase family.</text>
</comment>
<dbReference type="Pfam" id="PF00135">
    <property type="entry name" value="COesterase"/>
    <property type="match status" value="1"/>
</dbReference>
<keyword evidence="2 3" id="KW-0378">Hydrolase</keyword>
<proteinExistence type="inferred from homology"/>
<dbReference type="ESTHER" id="clobe-a0a0b5qpk9">
    <property type="family name" value="Carb_B_Bacteria"/>
</dbReference>
<evidence type="ECO:0000256" key="3">
    <source>
        <dbReference type="RuleBase" id="RU361235"/>
    </source>
</evidence>
<dbReference type="InterPro" id="IPR019826">
    <property type="entry name" value="Carboxylesterase_B_AS"/>
</dbReference>
<dbReference type="GO" id="GO:0016787">
    <property type="term" value="F:hydrolase activity"/>
    <property type="evidence" value="ECO:0007669"/>
    <property type="project" value="UniProtKB-KW"/>
</dbReference>
<dbReference type="InterPro" id="IPR002018">
    <property type="entry name" value="CarbesteraseB"/>
</dbReference>
<reference evidence="6" key="1">
    <citation type="submission" date="2014-12" db="EMBL/GenBank/DDBJ databases">
        <title>Genome sequence of Clostridium beijerinckii strain 59B.</title>
        <authorList>
            <person name="Little G.T."/>
            <person name="Minton N.P."/>
        </authorList>
    </citation>
    <scope>NUCLEOTIDE SEQUENCE [LARGE SCALE GENOMIC DNA]</scope>
    <source>
        <strain evidence="6">59B</strain>
    </source>
</reference>
<evidence type="ECO:0000313" key="5">
    <source>
        <dbReference type="EMBL" id="AJH00192.1"/>
    </source>
</evidence>
<dbReference type="SUPFAM" id="SSF53474">
    <property type="entry name" value="alpha/beta-Hydrolases"/>
    <property type="match status" value="1"/>
</dbReference>
<accession>A0A0B5QPK9</accession>
<evidence type="ECO:0000256" key="2">
    <source>
        <dbReference type="ARBA" id="ARBA00022801"/>
    </source>
</evidence>
<name>A0A0B5QPK9_CLOBE</name>
<dbReference type="KEGG" id="cbei:LF65_03635"/>
<evidence type="ECO:0000259" key="4">
    <source>
        <dbReference type="Pfam" id="PF00135"/>
    </source>
</evidence>
<evidence type="ECO:0000313" key="6">
    <source>
        <dbReference type="Proteomes" id="UP000031866"/>
    </source>
</evidence>
<sequence>MVSLVVETKNGKVEGFEADGMYKWFGIPYAKPPVGELRFKRSVPCDNWDGIKQTSAFGNRPYQFATMGGIGKDMKTVPESEDCLYVNVWAPKQAKKAPVFVWVYGGANTVGEGSDPQYFGESFTKDGIIYINFNYRLGPLGFYNFSMYDDRFDSNCAVSDMINALKWVKENIEAFGGDPDNITIAGESAGGTAVYSMLSAPSAKGLFNKAIAQSGLPGNISTQKSQELQIGLFLEQMNMKKEEITKLKTMQIEEMYSAAEYVCQRNCVSYPGILLPGPVIDDLIPMNPWEAMESGSADGVDVILGTCHDEGSLFYEAKMFLTSWKQVEKMLALSECLEKLEVLMKLYSGKSEKQAMMELGRDRAFWADHIKCINAQCTYGKAYEYRFDFATVVLKANGLNAMHSSDIGPALDTYAGNFNEQTPKERIDRIHKYMHGAWVNFAKNGDPNGTIPILWEPYTDEKRTTFIFNDECSVEYNPNYEEFEVWKDIQLYQ</sequence>
<dbReference type="PANTHER" id="PTHR11559">
    <property type="entry name" value="CARBOXYLESTERASE"/>
    <property type="match status" value="1"/>
</dbReference>
<dbReference type="STRING" id="1520.LF65_03635"/>
<dbReference type="EMBL" id="CP010086">
    <property type="protein sequence ID" value="AJH00192.1"/>
    <property type="molecule type" value="Genomic_DNA"/>
</dbReference>
<dbReference type="Proteomes" id="UP000031866">
    <property type="component" value="Chromosome"/>
</dbReference>
<evidence type="ECO:0000256" key="1">
    <source>
        <dbReference type="ARBA" id="ARBA00005964"/>
    </source>
</evidence>
<dbReference type="RefSeq" id="WP_041897830.1">
    <property type="nucleotide sequence ID" value="NZ_CP010086.2"/>
</dbReference>
<protein>
    <recommendedName>
        <fullName evidence="3">Carboxylic ester hydrolase</fullName>
        <ecNumber evidence="3">3.1.1.-</ecNumber>
    </recommendedName>
</protein>
<gene>
    <name evidence="5" type="ORF">LF65_03635</name>
</gene>